<evidence type="ECO:0000259" key="2">
    <source>
        <dbReference type="SMART" id="SM00959"/>
    </source>
</evidence>
<protein>
    <submittedName>
        <fullName evidence="3">DUF4912 domain-containing protein</fullName>
    </submittedName>
</protein>
<dbReference type="EMBL" id="JAAKDE010000004">
    <property type="protein sequence ID" value="MBA2132413.1"/>
    <property type="molecule type" value="Genomic_DNA"/>
</dbReference>
<organism evidence="3 4">
    <name type="scientific">Capillibacterium thermochitinicola</name>
    <dbReference type="NCBI Taxonomy" id="2699427"/>
    <lineage>
        <taxon>Bacteria</taxon>
        <taxon>Bacillati</taxon>
        <taxon>Bacillota</taxon>
        <taxon>Capillibacterium</taxon>
    </lineage>
</organism>
<accession>A0A8J6HZX3</accession>
<dbReference type="Gene3D" id="2.60.40.10">
    <property type="entry name" value="Immunoglobulins"/>
    <property type="match status" value="1"/>
</dbReference>
<dbReference type="Pfam" id="PF16258">
    <property type="entry name" value="DUF4912"/>
    <property type="match status" value="1"/>
</dbReference>
<name>A0A8J6HZX3_9FIRM</name>
<dbReference type="Pfam" id="PF07498">
    <property type="entry name" value="Rho_N"/>
    <property type="match status" value="1"/>
</dbReference>
<dbReference type="Proteomes" id="UP000657177">
    <property type="component" value="Unassembled WGS sequence"/>
</dbReference>
<dbReference type="SMART" id="SM00959">
    <property type="entry name" value="Rho_N"/>
    <property type="match status" value="1"/>
</dbReference>
<gene>
    <name evidence="3" type="ORF">G5B42_02485</name>
</gene>
<dbReference type="Gene3D" id="1.10.720.10">
    <property type="match status" value="1"/>
</dbReference>
<dbReference type="InterPro" id="IPR032585">
    <property type="entry name" value="DUF4912"/>
</dbReference>
<proteinExistence type="predicted"/>
<dbReference type="AlphaFoldDB" id="A0A8J6HZX3"/>
<evidence type="ECO:0000256" key="1">
    <source>
        <dbReference type="SAM" id="MobiDB-lite"/>
    </source>
</evidence>
<feature type="region of interest" description="Disordered" evidence="1">
    <location>
        <begin position="49"/>
        <end position="82"/>
    </location>
</feature>
<feature type="compositionally biased region" description="Basic and acidic residues" evidence="1">
    <location>
        <begin position="51"/>
        <end position="62"/>
    </location>
</feature>
<dbReference type="GO" id="GO:0006353">
    <property type="term" value="P:DNA-templated transcription termination"/>
    <property type="evidence" value="ECO:0007669"/>
    <property type="project" value="InterPro"/>
</dbReference>
<dbReference type="InterPro" id="IPR013783">
    <property type="entry name" value="Ig-like_fold"/>
</dbReference>
<evidence type="ECO:0000313" key="3">
    <source>
        <dbReference type="EMBL" id="MBA2132413.1"/>
    </source>
</evidence>
<keyword evidence="4" id="KW-1185">Reference proteome</keyword>
<sequence>MTREELAKKTREELLSLARKLKIKNRSRMKKDELIESLNLVFKQNQTTAEAHAKAAAEKKTPEPVYTTGLSPQTYPPPPGEEPRFPLPSSYNETSITLLIRDPFWLYTYWDFSREVKENLEKMFGDWQRTPLSLRVWEEQESGGMEPGFFNVPVNPVTGHWYLNVQPNRRYTVELGYIAPSGEFVALARSNTVVTPRATVSEVIDEEWMLVEEDFRRLYQLAGDPQAGSVELAESLLKRLEREMGSGAVSSISSPFGPPPEERQFWLVLNTELILYGATEPSASLTVDGQPVPLRPDGTFTLRMALPDGRKRIPVTARSQDGKDAITIIPEVTKETY</sequence>
<feature type="domain" description="Rho termination factor-like N-terminal" evidence="2">
    <location>
        <begin position="5"/>
        <end position="47"/>
    </location>
</feature>
<dbReference type="InterPro" id="IPR036269">
    <property type="entry name" value="Rho_N_sf"/>
</dbReference>
<dbReference type="RefSeq" id="WP_181338866.1">
    <property type="nucleotide sequence ID" value="NZ_JAAKDE010000004.1"/>
</dbReference>
<dbReference type="SUPFAM" id="SSF68912">
    <property type="entry name" value="Rho N-terminal domain-like"/>
    <property type="match status" value="1"/>
</dbReference>
<comment type="caution">
    <text evidence="3">The sequence shown here is derived from an EMBL/GenBank/DDBJ whole genome shotgun (WGS) entry which is preliminary data.</text>
</comment>
<dbReference type="InterPro" id="IPR011112">
    <property type="entry name" value="Rho-like_N"/>
</dbReference>
<reference evidence="3" key="1">
    <citation type="submission" date="2020-06" db="EMBL/GenBank/DDBJ databases">
        <title>Novel chitinolytic bacterium.</title>
        <authorList>
            <person name="Ungkulpasvich U."/>
            <person name="Kosugi A."/>
            <person name="Uke A."/>
        </authorList>
    </citation>
    <scope>NUCLEOTIDE SEQUENCE</scope>
    <source>
        <strain evidence="3">UUS1-1</strain>
    </source>
</reference>
<evidence type="ECO:0000313" key="4">
    <source>
        <dbReference type="Proteomes" id="UP000657177"/>
    </source>
</evidence>